<protein>
    <submittedName>
        <fullName evidence="9">Rhomboid-like protein</fullName>
    </submittedName>
</protein>
<dbReference type="AlphaFoldDB" id="Q4BWL6"/>
<reference evidence="9" key="3">
    <citation type="submission" date="2016-12" db="EMBL/GenBank/DDBJ databases">
        <title>Annotation of the draft genome assembly of Crocosphaera watsonii WH 8501.</title>
        <authorList>
            <consortium name="US DOE Joint Genome Institute (JGI-ORNL)"/>
            <person name="Larimer F."/>
            <person name="Land M."/>
        </authorList>
    </citation>
    <scope>NUCLEOTIDE SEQUENCE</scope>
    <source>
        <strain evidence="9">WH 8501</strain>
    </source>
</reference>
<keyword evidence="10" id="KW-1185">Reference proteome</keyword>
<keyword evidence="5 7" id="KW-1133">Transmembrane helix</keyword>
<dbReference type="InterPro" id="IPR022764">
    <property type="entry name" value="Peptidase_S54_rhomboid_dom"/>
</dbReference>
<gene>
    <name evidence="9" type="ORF">CwatDRAFT_1126</name>
</gene>
<name>Q4BWL6_CROWT</name>
<dbReference type="GO" id="GO:0016020">
    <property type="term" value="C:membrane"/>
    <property type="evidence" value="ECO:0007669"/>
    <property type="project" value="UniProtKB-SubCell"/>
</dbReference>
<keyword evidence="4" id="KW-0378">Hydrolase</keyword>
<keyword evidence="6 7" id="KW-0472">Membrane</keyword>
<dbReference type="KEGG" id="cwa:CwatDRAFT_1126"/>
<dbReference type="Proteomes" id="UP000003922">
    <property type="component" value="Unassembled WGS sequence"/>
</dbReference>
<comment type="subcellular location">
    <subcellularLocation>
        <location evidence="1">Membrane</location>
        <topology evidence="1">Multi-pass membrane protein</topology>
    </subcellularLocation>
</comment>
<proteinExistence type="inferred from homology"/>
<evidence type="ECO:0000256" key="3">
    <source>
        <dbReference type="ARBA" id="ARBA00022692"/>
    </source>
</evidence>
<evidence type="ECO:0000256" key="2">
    <source>
        <dbReference type="ARBA" id="ARBA00009045"/>
    </source>
</evidence>
<dbReference type="EMBL" id="AADV02000158">
    <property type="protein sequence ID" value="EAM48299.1"/>
    <property type="molecule type" value="Genomic_DNA"/>
</dbReference>
<feature type="transmembrane region" description="Helical" evidence="7">
    <location>
        <begin position="110"/>
        <end position="131"/>
    </location>
</feature>
<comment type="caution">
    <text evidence="9">The sequence shown here is derived from an EMBL/GenBank/DDBJ whole genome shotgun (WGS) entry which is preliminary data.</text>
</comment>
<accession>Q4BWL6</accession>
<dbReference type="OrthoDB" id="9813074at2"/>
<feature type="transmembrane region" description="Helical" evidence="7">
    <location>
        <begin position="52"/>
        <end position="71"/>
    </location>
</feature>
<dbReference type="SUPFAM" id="SSF144091">
    <property type="entry name" value="Rhomboid-like"/>
    <property type="match status" value="1"/>
</dbReference>
<keyword evidence="3 7" id="KW-0812">Transmembrane</keyword>
<dbReference type="InterPro" id="IPR050925">
    <property type="entry name" value="Rhomboid_protease_S54"/>
</dbReference>
<evidence type="ECO:0000259" key="8">
    <source>
        <dbReference type="Pfam" id="PF01694"/>
    </source>
</evidence>
<comment type="similarity">
    <text evidence="2">Belongs to the peptidase S54 family.</text>
</comment>
<reference evidence="9" key="2">
    <citation type="submission" date="2005-06" db="EMBL/GenBank/DDBJ databases">
        <title>Sequencing of the draft genome and assembly of Crocosphaera watsonii WH 8501.</title>
        <authorList>
            <consortium name="US DOE Joint Genome Institute (JGI-PGF)"/>
            <person name="Copeland A."/>
            <person name="Lucas S."/>
            <person name="Lapidus A."/>
            <person name="Barry K."/>
            <person name="Detter C."/>
            <person name="Glavina T."/>
            <person name="Hammon N."/>
            <person name="Israni S."/>
            <person name="Pitluck S."/>
            <person name="Richardson P."/>
        </authorList>
    </citation>
    <scope>NUCLEOTIDE SEQUENCE [LARGE SCALE GENOMIC DNA]</scope>
    <source>
        <strain evidence="9">WH 8501</strain>
    </source>
</reference>
<reference evidence="9" key="1">
    <citation type="submission" date="2004-02" db="EMBL/GenBank/DDBJ databases">
        <authorList>
            <consortium name="DOE Joint Genome Institute"/>
        </authorList>
    </citation>
    <scope>NUCLEOTIDE SEQUENCE [LARGE SCALE GENOMIC DNA]</scope>
    <source>
        <strain evidence="9">WH 8501</strain>
    </source>
</reference>
<evidence type="ECO:0000256" key="1">
    <source>
        <dbReference type="ARBA" id="ARBA00004141"/>
    </source>
</evidence>
<evidence type="ECO:0000313" key="10">
    <source>
        <dbReference type="Proteomes" id="UP000003922"/>
    </source>
</evidence>
<evidence type="ECO:0000256" key="4">
    <source>
        <dbReference type="ARBA" id="ARBA00022801"/>
    </source>
</evidence>
<dbReference type="InterPro" id="IPR035952">
    <property type="entry name" value="Rhomboid-like_sf"/>
</dbReference>
<feature type="transmembrane region" description="Helical" evidence="7">
    <location>
        <begin position="83"/>
        <end position="104"/>
    </location>
</feature>
<evidence type="ECO:0000313" key="9">
    <source>
        <dbReference type="EMBL" id="EAM48299.1"/>
    </source>
</evidence>
<feature type="transmembrane region" description="Helical" evidence="7">
    <location>
        <begin position="165"/>
        <end position="183"/>
    </location>
</feature>
<evidence type="ECO:0000256" key="7">
    <source>
        <dbReference type="SAM" id="Phobius"/>
    </source>
</evidence>
<dbReference type="Gene3D" id="1.20.1540.10">
    <property type="entry name" value="Rhomboid-like"/>
    <property type="match status" value="1"/>
</dbReference>
<organism evidence="9 10">
    <name type="scientific">Crocosphaera watsonii WH 8501</name>
    <dbReference type="NCBI Taxonomy" id="165597"/>
    <lineage>
        <taxon>Bacteria</taxon>
        <taxon>Bacillati</taxon>
        <taxon>Cyanobacteriota</taxon>
        <taxon>Cyanophyceae</taxon>
        <taxon>Oscillatoriophycideae</taxon>
        <taxon>Chroococcales</taxon>
        <taxon>Aphanothecaceae</taxon>
        <taxon>Crocosphaera</taxon>
    </lineage>
</organism>
<dbReference type="PANTHER" id="PTHR43731:SF14">
    <property type="entry name" value="PRESENILIN-ASSOCIATED RHOMBOID-LIKE PROTEIN, MITOCHONDRIAL"/>
    <property type="match status" value="1"/>
</dbReference>
<evidence type="ECO:0000256" key="6">
    <source>
        <dbReference type="ARBA" id="ARBA00023136"/>
    </source>
</evidence>
<dbReference type="Pfam" id="PF01694">
    <property type="entry name" value="Rhomboid"/>
    <property type="match status" value="1"/>
</dbReference>
<dbReference type="RefSeq" id="WP_007307914.1">
    <property type="nucleotide sequence ID" value="NZ_AADV02000158.1"/>
</dbReference>
<evidence type="ECO:0000256" key="5">
    <source>
        <dbReference type="ARBA" id="ARBA00022989"/>
    </source>
</evidence>
<sequence>MTLFLIILNGLVFVTQLRLGGSENIETLYELGALVPVVVWEGQFWRLITSNFLHYGWGHFSMNMLALYFIGNLVEKISNKYNYITIYFLSGIGSMSAFSYLAHYTGKLDYILVGASASVMGLVGSLTAIFLRRWLHEKSSINGKRLSIIVVVIIVQLISDYLLPQVSMLSHLFGLLIGFIVIAHRNKESVLTT</sequence>
<dbReference type="GO" id="GO:0004252">
    <property type="term" value="F:serine-type endopeptidase activity"/>
    <property type="evidence" value="ECO:0007669"/>
    <property type="project" value="InterPro"/>
</dbReference>
<dbReference type="PANTHER" id="PTHR43731">
    <property type="entry name" value="RHOMBOID PROTEASE"/>
    <property type="match status" value="1"/>
</dbReference>
<feature type="transmembrane region" description="Helical" evidence="7">
    <location>
        <begin position="143"/>
        <end position="159"/>
    </location>
</feature>
<feature type="domain" description="Peptidase S54 rhomboid" evidence="8">
    <location>
        <begin position="42"/>
        <end position="182"/>
    </location>
</feature>